<keyword evidence="3 14" id="KW-0255">Endonuclease</keyword>
<dbReference type="GO" id="GO:0046872">
    <property type="term" value="F:metal ion binding"/>
    <property type="evidence" value="ECO:0007669"/>
    <property type="project" value="UniProtKB-UniRule"/>
</dbReference>
<accession>K5B949</accession>
<gene>
    <name evidence="14" type="primary">cas1</name>
    <name evidence="17" type="ORF">C731_1200</name>
</gene>
<evidence type="ECO:0000256" key="2">
    <source>
        <dbReference type="ARBA" id="ARBA00022723"/>
    </source>
</evidence>
<evidence type="ECO:0000256" key="14">
    <source>
        <dbReference type="HAMAP-Rule" id="MF_01470"/>
    </source>
</evidence>
<dbReference type="NCBIfam" id="TIGR00287">
    <property type="entry name" value="cas1"/>
    <property type="match status" value="1"/>
</dbReference>
<evidence type="ECO:0000256" key="15">
    <source>
        <dbReference type="SAM" id="MobiDB-lite"/>
    </source>
</evidence>
<evidence type="ECO:0000256" key="8">
    <source>
        <dbReference type="ARBA" id="ARBA00023014"/>
    </source>
</evidence>
<evidence type="ECO:0000256" key="11">
    <source>
        <dbReference type="ARBA" id="ARBA00023211"/>
    </source>
</evidence>
<dbReference type="InterPro" id="IPR022765">
    <property type="entry name" value="Dna2/Cas4_DUF83"/>
</dbReference>
<keyword evidence="18" id="KW-1185">Reference proteome</keyword>
<keyword evidence="11 14" id="KW-0464">Manganese</keyword>
<dbReference type="Pfam" id="PF01867">
    <property type="entry name" value="Cas_Cas1"/>
    <property type="match status" value="1"/>
</dbReference>
<keyword evidence="5" id="KW-0269">Exonuclease</keyword>
<comment type="caution">
    <text evidence="17">The sequence shown here is derived from an EMBL/GenBank/DDBJ whole genome shotgun (WGS) entry which is preliminary data.</text>
</comment>
<dbReference type="STRING" id="1122247.GCA_000379865_03011"/>
<dbReference type="eggNOG" id="COG1468">
    <property type="taxonomic scope" value="Bacteria"/>
</dbReference>
<keyword evidence="4 14" id="KW-0378">Hydrolase</keyword>
<dbReference type="EC" id="3.1.-.-" evidence="14"/>
<dbReference type="GO" id="GO:0051607">
    <property type="term" value="P:defense response to virus"/>
    <property type="evidence" value="ECO:0007669"/>
    <property type="project" value="UniProtKB-UniRule"/>
</dbReference>
<evidence type="ECO:0000313" key="17">
    <source>
        <dbReference type="EMBL" id="EKF24828.1"/>
    </source>
</evidence>
<evidence type="ECO:0000259" key="16">
    <source>
        <dbReference type="Pfam" id="PF01930"/>
    </source>
</evidence>
<comment type="function">
    <text evidence="14">CRISPR (clustered regularly interspaced short palindromic repeat), is an adaptive immune system that provides protection against mobile genetic elements (viruses, transposable elements and conjugative plasmids). CRISPR clusters contain spacers, sequences complementary to antecedent mobile elements, and target invading nucleic acids. CRISPR clusters are transcribed and processed into CRISPR RNA (crRNA). Acts as a dsDNA endonuclease. Involved in the integration of spacer DNA into the CRISPR cassette.</text>
</comment>
<dbReference type="HAMAP" id="MF_01470">
    <property type="entry name" value="Cas1"/>
    <property type="match status" value="1"/>
</dbReference>
<evidence type="ECO:0000256" key="12">
    <source>
        <dbReference type="ARBA" id="ARBA00033996"/>
    </source>
</evidence>
<evidence type="ECO:0000256" key="10">
    <source>
        <dbReference type="ARBA" id="ARBA00023125"/>
    </source>
</evidence>
<dbReference type="NCBIfam" id="TIGR00372">
    <property type="entry name" value="cas4"/>
    <property type="match status" value="1"/>
</dbReference>
<evidence type="ECO:0000256" key="1">
    <source>
        <dbReference type="ARBA" id="ARBA00022722"/>
    </source>
</evidence>
<proteinExistence type="inferred from homology"/>
<comment type="similarity">
    <text evidence="14">Belongs to the CRISPR-associated endonuclease Cas1 family.</text>
</comment>
<feature type="binding site" evidence="14">
    <location>
        <position position="474"/>
    </location>
    <ligand>
        <name>Mn(2+)</name>
        <dbReference type="ChEBI" id="CHEBI:29035"/>
    </ligand>
</feature>
<dbReference type="InterPro" id="IPR050646">
    <property type="entry name" value="Cas1"/>
</dbReference>
<evidence type="ECO:0000256" key="9">
    <source>
        <dbReference type="ARBA" id="ARBA00023118"/>
    </source>
</evidence>
<dbReference type="InterPro" id="IPR042206">
    <property type="entry name" value="CRISPR-assoc_Cas1_C"/>
</dbReference>
<dbReference type="eggNOG" id="COG1518">
    <property type="taxonomic scope" value="Bacteria"/>
</dbReference>
<dbReference type="PANTHER" id="PTHR34353">
    <property type="entry name" value="CRISPR-ASSOCIATED ENDONUCLEASE CAS1 1"/>
    <property type="match status" value="1"/>
</dbReference>
<evidence type="ECO:0000256" key="6">
    <source>
        <dbReference type="ARBA" id="ARBA00022842"/>
    </source>
</evidence>
<evidence type="ECO:0000256" key="4">
    <source>
        <dbReference type="ARBA" id="ARBA00022801"/>
    </source>
</evidence>
<name>K5B949_MYCHD</name>
<comment type="cofactor">
    <cofactor evidence="14">
        <name>Mg(2+)</name>
        <dbReference type="ChEBI" id="CHEBI:18420"/>
    </cofactor>
    <cofactor evidence="14">
        <name>Mn(2+)</name>
        <dbReference type="ChEBI" id="CHEBI:29035"/>
    </cofactor>
</comment>
<feature type="binding site" evidence="14">
    <location>
        <position position="388"/>
    </location>
    <ligand>
        <name>Mn(2+)</name>
        <dbReference type="ChEBI" id="CHEBI:29035"/>
    </ligand>
</feature>
<feature type="compositionally biased region" description="Polar residues" evidence="15">
    <location>
        <begin position="1"/>
        <end position="11"/>
    </location>
</feature>
<keyword evidence="10 14" id="KW-0238">DNA-binding</keyword>
<dbReference type="InterPro" id="IPR011604">
    <property type="entry name" value="PDDEXK-like_dom_sf"/>
</dbReference>
<dbReference type="Pfam" id="PF01930">
    <property type="entry name" value="Cas_Cas4"/>
    <property type="match status" value="1"/>
</dbReference>
<keyword evidence="6 14" id="KW-0460">Magnesium</keyword>
<feature type="region of interest" description="Disordered" evidence="15">
    <location>
        <begin position="1"/>
        <end position="24"/>
    </location>
</feature>
<dbReference type="PATRIC" id="fig|1122247.3.peg.1156"/>
<protein>
    <recommendedName>
        <fullName evidence="14">CRISPR-associated endonuclease Cas1</fullName>
        <ecNumber evidence="14">3.1.-.-</ecNumber>
    </recommendedName>
</protein>
<keyword evidence="8" id="KW-0411">Iron-sulfur</keyword>
<dbReference type="Gene3D" id="1.20.120.920">
    <property type="entry name" value="CRISPR-associated endonuclease Cas1, C-terminal domain"/>
    <property type="match status" value="1"/>
</dbReference>
<dbReference type="GO" id="GO:0043571">
    <property type="term" value="P:maintenance of CRISPR repeat elements"/>
    <property type="evidence" value="ECO:0007669"/>
    <property type="project" value="UniProtKB-UniRule"/>
</dbReference>
<reference evidence="17 18" key="1">
    <citation type="journal article" date="2012" name="J. Bacteriol.">
        <title>Genome sequence of Mycobacterium hassiacum DSM 44199, a rare source of heat-stable mycobacterial proteins.</title>
        <authorList>
            <person name="Tiago I."/>
            <person name="Maranha A."/>
            <person name="Mendes V."/>
            <person name="Alarico S."/>
            <person name="Moynihan P.J."/>
            <person name="Clarke A.J."/>
            <person name="Macedo-Ribeiro S."/>
            <person name="Pereira P.J."/>
            <person name="Empadinhas N."/>
        </authorList>
    </citation>
    <scope>NUCLEOTIDE SEQUENCE [LARGE SCALE GENOMIC DNA]</scope>
    <source>
        <strain evidence="18">DSM 44199 / CIP 105218 / JCM 12690 / 3849</strain>
    </source>
</reference>
<keyword evidence="7" id="KW-0408">Iron</keyword>
<feature type="binding site" evidence="14">
    <location>
        <position position="459"/>
    </location>
    <ligand>
        <name>Mn(2+)</name>
        <dbReference type="ChEBI" id="CHEBI:29035"/>
    </ligand>
</feature>
<sequence>MTMLHNASFSRVRSKPSAPENLPISSRAESAGADMQSQDASSLPISLVAHTVFCPRRAWLEAAGEKTDTDQVSAGVLAHHRVDVREERNRGHRAVDIYHSSLGLTGRCDLLSEQPDGTVKIIEYKATPVRRRPSITEAMRVQLALQRMCLEDMGIHVSEQAVHFVSHHTTVPVSLTEEDFEAATRYVHETRQICEAPTAPEPLEDDPRCTRCSHIDVCLPGEAPRAHVIRRITVSDPDSQVVHLVTQGSRAALSKGRMVVRSGGEELATLPVERIQGLVVYGNVDLSSALIREMCWRDLTIVWCSGTGRVWGWSRSAHSSNGLQRVRQHEASAQGRLGLAREFVAAKIANQATLLRRSIGPTDAVKLLRASQRAAEKAQTIDQLRGIEGNAAAVYFSMFPAMLSPEKRADFEARWPGRSGRGATDPLNVALNFVYGILTAEAIRAIAACGLDPHAGFLHSSSRNKPALALDLMEEFRAPVADSVVIRAVNNGELTAASFSEALGSCRLTEKGRKKLIAGFEQRIQTQFRHPVVKYTTTWRRALEIQARMILKYIDGSQNRYVGITTR</sequence>
<dbReference type="InterPro" id="IPR013343">
    <property type="entry name" value="CRISPR-assoc_prot_Cas4"/>
</dbReference>
<dbReference type="InterPro" id="IPR042211">
    <property type="entry name" value="CRISPR-assoc_Cas1_N"/>
</dbReference>
<dbReference type="Gene3D" id="3.100.10.20">
    <property type="entry name" value="CRISPR-associated endonuclease Cas1, N-terminal domain"/>
    <property type="match status" value="1"/>
</dbReference>
<evidence type="ECO:0000256" key="3">
    <source>
        <dbReference type="ARBA" id="ARBA00022759"/>
    </source>
</evidence>
<dbReference type="GO" id="GO:0003677">
    <property type="term" value="F:DNA binding"/>
    <property type="evidence" value="ECO:0007669"/>
    <property type="project" value="UniProtKB-KW"/>
</dbReference>
<comment type="subunit">
    <text evidence="13 14">Homodimer, forms a heterotetramer with a Cas2 homodimer.</text>
</comment>
<dbReference type="GO" id="GO:0051536">
    <property type="term" value="F:iron-sulfur cluster binding"/>
    <property type="evidence" value="ECO:0007669"/>
    <property type="project" value="UniProtKB-KW"/>
</dbReference>
<dbReference type="AlphaFoldDB" id="K5B949"/>
<dbReference type="PANTHER" id="PTHR34353:SF2">
    <property type="entry name" value="CRISPR-ASSOCIATED ENDONUCLEASE CAS1 1"/>
    <property type="match status" value="1"/>
</dbReference>
<dbReference type="GO" id="GO:0004519">
    <property type="term" value="F:endonuclease activity"/>
    <property type="evidence" value="ECO:0007669"/>
    <property type="project" value="UniProtKB-UniRule"/>
</dbReference>
<keyword evidence="9 14" id="KW-0051">Antiviral defense</keyword>
<evidence type="ECO:0000256" key="5">
    <source>
        <dbReference type="ARBA" id="ARBA00022839"/>
    </source>
</evidence>
<comment type="catalytic activity">
    <reaction evidence="12">
        <text>exonucleolytic cleavage in the 5'- to 3'-direction to yield nucleoside 3'-phosphates.</text>
        <dbReference type="EC" id="3.1.12.1"/>
    </reaction>
</comment>
<feature type="domain" description="DUF83" evidence="16">
    <location>
        <begin position="46"/>
        <end position="219"/>
    </location>
</feature>
<dbReference type="Gene3D" id="3.90.320.10">
    <property type="match status" value="1"/>
</dbReference>
<keyword evidence="1 14" id="KW-0540">Nuclease</keyword>
<evidence type="ECO:0000256" key="13">
    <source>
        <dbReference type="ARBA" id="ARBA00038592"/>
    </source>
</evidence>
<dbReference type="CDD" id="cd09634">
    <property type="entry name" value="Cas1_I-II-III"/>
    <property type="match status" value="1"/>
</dbReference>
<evidence type="ECO:0000313" key="18">
    <source>
        <dbReference type="Proteomes" id="UP000006265"/>
    </source>
</evidence>
<organism evidence="17 18">
    <name type="scientific">Mycolicibacterium hassiacum (strain DSM 44199 / CIP 105218 / JCM 12690 / 3849)</name>
    <name type="common">Mycobacterium hassiacum</name>
    <dbReference type="NCBI Taxonomy" id="1122247"/>
    <lineage>
        <taxon>Bacteria</taxon>
        <taxon>Bacillati</taxon>
        <taxon>Actinomycetota</taxon>
        <taxon>Actinomycetes</taxon>
        <taxon>Mycobacteriales</taxon>
        <taxon>Mycobacteriaceae</taxon>
        <taxon>Mycolicibacterium</taxon>
    </lineage>
</organism>
<dbReference type="EMBL" id="AMRA01000028">
    <property type="protein sequence ID" value="EKF24828.1"/>
    <property type="molecule type" value="Genomic_DNA"/>
</dbReference>
<dbReference type="InterPro" id="IPR002729">
    <property type="entry name" value="CRISPR-assoc_Cas1"/>
</dbReference>
<evidence type="ECO:0000256" key="7">
    <source>
        <dbReference type="ARBA" id="ARBA00023004"/>
    </source>
</evidence>
<dbReference type="Proteomes" id="UP000006265">
    <property type="component" value="Unassembled WGS sequence"/>
</dbReference>
<keyword evidence="2 14" id="KW-0479">Metal-binding</keyword>
<dbReference type="GO" id="GO:0004527">
    <property type="term" value="F:exonuclease activity"/>
    <property type="evidence" value="ECO:0007669"/>
    <property type="project" value="UniProtKB-KW"/>
</dbReference>